<dbReference type="InterPro" id="IPR011123">
    <property type="entry name" value="Y_Y_Y"/>
</dbReference>
<protein>
    <recommendedName>
        <fullName evidence="2">diguanylate cyclase</fullName>
        <ecNumber evidence="2">2.7.7.65</ecNumber>
    </recommendedName>
</protein>
<organism evidence="7 8">
    <name type="scientific">Vibrio mimicus</name>
    <dbReference type="NCBI Taxonomy" id="674"/>
    <lineage>
        <taxon>Bacteria</taxon>
        <taxon>Pseudomonadati</taxon>
        <taxon>Pseudomonadota</taxon>
        <taxon>Gammaproteobacteria</taxon>
        <taxon>Vibrionales</taxon>
        <taxon>Vibrionaceae</taxon>
        <taxon>Vibrio</taxon>
    </lineage>
</organism>
<dbReference type="InterPro" id="IPR013783">
    <property type="entry name" value="Ig-like_fold"/>
</dbReference>
<evidence type="ECO:0000313" key="8">
    <source>
        <dbReference type="Proteomes" id="UP000053748"/>
    </source>
</evidence>
<dbReference type="EMBL" id="LOSJ02000002">
    <property type="protein sequence ID" value="PNM58207.1"/>
    <property type="molecule type" value="Genomic_DNA"/>
</dbReference>
<feature type="transmembrane region" description="Helical" evidence="4">
    <location>
        <begin position="757"/>
        <end position="777"/>
    </location>
</feature>
<evidence type="ECO:0000259" key="6">
    <source>
        <dbReference type="PROSITE" id="PS50887"/>
    </source>
</evidence>
<dbReference type="FunFam" id="3.30.70.270:FF:000001">
    <property type="entry name" value="Diguanylate cyclase domain protein"/>
    <property type="match status" value="1"/>
</dbReference>
<keyword evidence="4" id="KW-0472">Membrane</keyword>
<evidence type="ECO:0000256" key="4">
    <source>
        <dbReference type="SAM" id="Phobius"/>
    </source>
</evidence>
<accession>A0A2J9V364</accession>
<keyword evidence="8" id="KW-1185">Reference proteome</keyword>
<comment type="cofactor">
    <cofactor evidence="1">
        <name>Mg(2+)</name>
        <dbReference type="ChEBI" id="CHEBI:18420"/>
    </cofactor>
</comment>
<dbReference type="GO" id="GO:0005886">
    <property type="term" value="C:plasma membrane"/>
    <property type="evidence" value="ECO:0007669"/>
    <property type="project" value="TreeGrafter"/>
</dbReference>
<dbReference type="SMART" id="SM00267">
    <property type="entry name" value="GGDEF"/>
    <property type="match status" value="1"/>
</dbReference>
<dbReference type="SUPFAM" id="SSF63829">
    <property type="entry name" value="Calcium-dependent phosphotriesterase"/>
    <property type="match status" value="3"/>
</dbReference>
<dbReference type="InterPro" id="IPR000160">
    <property type="entry name" value="GGDEF_dom"/>
</dbReference>
<dbReference type="Pfam" id="PF07495">
    <property type="entry name" value="Y_Y_Y"/>
    <property type="match status" value="1"/>
</dbReference>
<dbReference type="InterPro" id="IPR050469">
    <property type="entry name" value="Diguanylate_Cyclase"/>
</dbReference>
<comment type="catalytic activity">
    <reaction evidence="3">
        <text>2 GTP = 3',3'-c-di-GMP + 2 diphosphate</text>
        <dbReference type="Rhea" id="RHEA:24898"/>
        <dbReference type="ChEBI" id="CHEBI:33019"/>
        <dbReference type="ChEBI" id="CHEBI:37565"/>
        <dbReference type="ChEBI" id="CHEBI:58805"/>
        <dbReference type="EC" id="2.7.7.65"/>
    </reaction>
</comment>
<dbReference type="InterPro" id="IPR029787">
    <property type="entry name" value="Nucleotide_cyclase"/>
</dbReference>
<dbReference type="Proteomes" id="UP000053748">
    <property type="component" value="Unassembled WGS sequence"/>
</dbReference>
<evidence type="ECO:0000256" key="5">
    <source>
        <dbReference type="SAM" id="SignalP"/>
    </source>
</evidence>
<dbReference type="AlphaFoldDB" id="A0A2J9V364"/>
<keyword evidence="4" id="KW-0812">Transmembrane</keyword>
<dbReference type="SUPFAM" id="SSF55073">
    <property type="entry name" value="Nucleotide cyclase"/>
    <property type="match status" value="1"/>
</dbReference>
<dbReference type="EC" id="2.7.7.65" evidence="2"/>
<name>A0A2J9V364_VIBMI</name>
<evidence type="ECO:0000256" key="2">
    <source>
        <dbReference type="ARBA" id="ARBA00012528"/>
    </source>
</evidence>
<dbReference type="InterPro" id="IPR043128">
    <property type="entry name" value="Rev_trsase/Diguanyl_cyclase"/>
</dbReference>
<evidence type="ECO:0000256" key="1">
    <source>
        <dbReference type="ARBA" id="ARBA00001946"/>
    </source>
</evidence>
<dbReference type="GO" id="GO:0043709">
    <property type="term" value="P:cell adhesion involved in single-species biofilm formation"/>
    <property type="evidence" value="ECO:0007669"/>
    <property type="project" value="TreeGrafter"/>
</dbReference>
<evidence type="ECO:0000313" key="7">
    <source>
        <dbReference type="EMBL" id="PNM58207.1"/>
    </source>
</evidence>
<dbReference type="RefSeq" id="WP_005512728.1">
    <property type="nucleotide sequence ID" value="NZ_CAWMSS010000001.1"/>
</dbReference>
<dbReference type="PROSITE" id="PS50887">
    <property type="entry name" value="GGDEF"/>
    <property type="match status" value="1"/>
</dbReference>
<dbReference type="InterPro" id="IPR015943">
    <property type="entry name" value="WD40/YVTN_repeat-like_dom_sf"/>
</dbReference>
<feature type="signal peptide" evidence="5">
    <location>
        <begin position="1"/>
        <end position="28"/>
    </location>
</feature>
<dbReference type="PANTHER" id="PTHR45138:SF9">
    <property type="entry name" value="DIGUANYLATE CYCLASE DGCM-RELATED"/>
    <property type="match status" value="1"/>
</dbReference>
<dbReference type="Gene3D" id="2.130.10.10">
    <property type="entry name" value="YVTN repeat-like/Quinoprotein amine dehydrogenase"/>
    <property type="match status" value="3"/>
</dbReference>
<dbReference type="Pfam" id="PF00990">
    <property type="entry name" value="GGDEF"/>
    <property type="match status" value="1"/>
</dbReference>
<dbReference type="OrthoDB" id="9772100at2"/>
<dbReference type="CDD" id="cd01949">
    <property type="entry name" value="GGDEF"/>
    <property type="match status" value="1"/>
</dbReference>
<dbReference type="STRING" id="674.VM_08075"/>
<dbReference type="PANTHER" id="PTHR45138">
    <property type="entry name" value="REGULATORY COMPONENTS OF SENSORY TRANSDUCTION SYSTEM"/>
    <property type="match status" value="1"/>
</dbReference>
<gene>
    <name evidence="7" type="ORF">AL544_020210</name>
</gene>
<feature type="domain" description="GGDEF" evidence="6">
    <location>
        <begin position="839"/>
        <end position="970"/>
    </location>
</feature>
<dbReference type="InterPro" id="IPR011110">
    <property type="entry name" value="Reg_prop"/>
</dbReference>
<dbReference type="GO" id="GO:1902201">
    <property type="term" value="P:negative regulation of bacterial-type flagellum-dependent cell motility"/>
    <property type="evidence" value="ECO:0007669"/>
    <property type="project" value="TreeGrafter"/>
</dbReference>
<dbReference type="Pfam" id="PF07494">
    <property type="entry name" value="Reg_prop"/>
    <property type="match status" value="3"/>
</dbReference>
<sequence length="978" mass="110002">MKRIRLLACRWLQMCTAIMLLLSSSAYAVVEHISDYFVETWTSTDGLPHNSINSVAQTRDGYLWFATWEGVVRYNGLNFQLFDRSPQTGMEDSGTRTLLPMGTNGLLVGGARGSLTQRLSYGWLSFRSAPSLVNGALIDEKQNLWLAIEGLGVMIRPYIGDGQYGPDRWLLTDVSAYRLVKNQQGVVFAATDKGLYQFDDQQASVVELPKGRYQRINYISISLNQELVVATDHGVWVADAAREGFQSLFPPLEEEVVTLAEQDRVGNWWIGTVNRGIARLKNQQLQFLEPNRGLPNSRVLSWYQDIEGSIWVGTNAGLMRLRDAPFININSDKGLIGNYVRSLLPLDDQRIMVGTSSGLSIIEDGLAHSAIKPHVGTRPSVLSLAKSSTVEGGVWVGSVQRGLLLWQSGSLSPILGEKDGLPSNEVRAIIEDEQGNLWIGTSDGIVKRSVQGELTTYNKSNSRLPDNYIMALAIDEKRRLWVGSAVGVAYFDDQGQIHPVDLTKMEQAQYVFGFYMEADYVWMATDRGIVRYRLSDGMTSLVGRAAGLPIDKFFQMLRDNEGHAWLSSNRGIWKLNYDQMLAVADGMSTQLEFEHFDEGDGMATSQANGGTNPAAASLPSGELYFATAKGVASIKVKRLQQLSELRLPVVLESVSFDGENINPEQQQIAEAGTNRVSFGYVGLGFVMSERLQYRTKLEGFDEDWSYRGHNTLAEYTNLEPGNYRFFVSARYPYGKWNDATYSYSFTIAPHFWQRKEVIFMLGMLVVALFISVVMWRIRTLKRREWYLVEQVALQTQKLRFQAEKFERLSKEDELTGLANRRAFDVYLKQAFSRVEHPGQQVSIGLLDIDHFKQINDRYSHIIGDQAIVAVSQQLLKYVRDKTRVARWGGEEFTILYVGDPKEAWSYFEELRCTIEQVDFSTVAPGLTVTVSVGFADSQQAESYESVLKLADHALLTAKKLGRNRVVKSETWQIENGLN</sequence>
<dbReference type="Gene3D" id="2.60.40.10">
    <property type="entry name" value="Immunoglobulins"/>
    <property type="match status" value="1"/>
</dbReference>
<comment type="caution">
    <text evidence="7">The sequence shown here is derived from an EMBL/GenBank/DDBJ whole genome shotgun (WGS) entry which is preliminary data.</text>
</comment>
<reference evidence="7" key="1">
    <citation type="submission" date="2017-12" db="EMBL/GenBank/DDBJ databases">
        <title>FDA dAtabase for Regulatory Grade micrObial Sequences (FDA-ARGOS): Supporting development and validation of Infectious Disease Dx tests.</title>
        <authorList>
            <person name="Hoffmann M."/>
            <person name="Allard M."/>
            <person name="Evans P."/>
            <person name="Brown E."/>
            <person name="Tallon L.J."/>
            <person name="Sadzewicz L."/>
            <person name="Sengamalay N."/>
            <person name="Ott S."/>
            <person name="Godinez A."/>
            <person name="Nagaraj S."/>
            <person name="Vavikolanu K."/>
            <person name="Aluvathingal J."/>
            <person name="Nadendla S."/>
            <person name="Hobson J."/>
            <person name="Sichtig H."/>
        </authorList>
    </citation>
    <scope>NUCLEOTIDE SEQUENCE [LARGE SCALE GENOMIC DNA]</scope>
    <source>
        <strain evidence="7">FDAARGOS_113</strain>
    </source>
</reference>
<keyword evidence="4" id="KW-1133">Transmembrane helix</keyword>
<dbReference type="Gene3D" id="3.30.70.270">
    <property type="match status" value="1"/>
</dbReference>
<keyword evidence="5" id="KW-0732">Signal</keyword>
<dbReference type="NCBIfam" id="TIGR00254">
    <property type="entry name" value="GGDEF"/>
    <property type="match status" value="1"/>
</dbReference>
<dbReference type="GO" id="GO:0052621">
    <property type="term" value="F:diguanylate cyclase activity"/>
    <property type="evidence" value="ECO:0007669"/>
    <property type="project" value="UniProtKB-EC"/>
</dbReference>
<proteinExistence type="predicted"/>
<feature type="chain" id="PRO_5014431175" description="diguanylate cyclase" evidence="5">
    <location>
        <begin position="29"/>
        <end position="978"/>
    </location>
</feature>
<evidence type="ECO:0000256" key="3">
    <source>
        <dbReference type="ARBA" id="ARBA00034247"/>
    </source>
</evidence>